<feature type="non-terminal residue" evidence="2">
    <location>
        <position position="337"/>
    </location>
</feature>
<keyword evidence="1" id="KW-0472">Membrane</keyword>
<reference evidence="2 3" key="1">
    <citation type="submission" date="2017-08" db="EMBL/GenBank/DDBJ databases">
        <title>Draft genome sequence of filamentous cyanobacterium Calothrix elsteri CCALA 953.</title>
        <authorList>
            <person name="Gagunashvili A.N."/>
            <person name="Elster J."/>
            <person name="Andresson O.S."/>
        </authorList>
    </citation>
    <scope>NUCLEOTIDE SEQUENCE [LARGE SCALE GENOMIC DNA]</scope>
    <source>
        <strain evidence="2 3">CCALA 953</strain>
    </source>
</reference>
<dbReference type="InterPro" id="IPR011852">
    <property type="entry name" value="TRAP_TAXI"/>
</dbReference>
<organism evidence="2 3">
    <name type="scientific">Brunnivagina elsteri CCALA 953</name>
    <dbReference type="NCBI Taxonomy" id="987040"/>
    <lineage>
        <taxon>Bacteria</taxon>
        <taxon>Bacillati</taxon>
        <taxon>Cyanobacteriota</taxon>
        <taxon>Cyanophyceae</taxon>
        <taxon>Nostocales</taxon>
        <taxon>Calotrichaceae</taxon>
        <taxon>Brunnivagina</taxon>
    </lineage>
</organism>
<evidence type="ECO:0000313" key="3">
    <source>
        <dbReference type="Proteomes" id="UP000218238"/>
    </source>
</evidence>
<dbReference type="NCBIfam" id="TIGR02122">
    <property type="entry name" value="TRAP_TAXI"/>
    <property type="match status" value="1"/>
</dbReference>
<dbReference type="EMBL" id="NTFS01000293">
    <property type="protein sequence ID" value="PAX52030.1"/>
    <property type="molecule type" value="Genomic_DNA"/>
</dbReference>
<feature type="transmembrane region" description="Helical" evidence="1">
    <location>
        <begin position="25"/>
        <end position="46"/>
    </location>
</feature>
<dbReference type="SUPFAM" id="SSF53850">
    <property type="entry name" value="Periplasmic binding protein-like II"/>
    <property type="match status" value="1"/>
</dbReference>
<sequence length="337" mass="36785">MAIFKKPSFAAFPKFFLSLDPISKLVFISLGIASFSLLSFASWRVLLRLTAPQITIAAGDKRGESYIISDAIAKTIEKHSNIKITVLATGGSKENLGLLQQGKVQLATAQADIVSEDMDVPSGGNNSLKASPRTVIVLYKDLFQLVVRNPNIKQFIQLKGKTIAIPTKGGQYQSFKKVAEYYGLIKEDNQNSEVEIAGLKGSFYDDQQAEEDFKFKRVDALFRVRAVGNKGIANLIQNYDGILVGIEQGDAMKIKHPAFETAIIPKGAYKGNPPVPNANLPTVAVPRLFVANQDVDAKVIREITQIIFEHKQEIAPICKGGIPELLVSSGLLIVVTK</sequence>
<comment type="caution">
    <text evidence="2">The sequence shown here is derived from an EMBL/GenBank/DDBJ whole genome shotgun (WGS) entry which is preliminary data.</text>
</comment>
<dbReference type="RefSeq" id="WP_143289377.1">
    <property type="nucleotide sequence ID" value="NZ_NTFS01000293.1"/>
</dbReference>
<keyword evidence="1" id="KW-0812">Transmembrane</keyword>
<gene>
    <name evidence="2" type="ORF">CK510_21585</name>
</gene>
<keyword evidence="1" id="KW-1133">Transmembrane helix</keyword>
<dbReference type="AlphaFoldDB" id="A0A2A2TE50"/>
<proteinExistence type="predicted"/>
<protein>
    <submittedName>
        <fullName evidence="2">TRAP transporter substrate-binding protein</fullName>
    </submittedName>
</protein>
<evidence type="ECO:0000313" key="2">
    <source>
        <dbReference type="EMBL" id="PAX52030.1"/>
    </source>
</evidence>
<dbReference type="Pfam" id="PF16868">
    <property type="entry name" value="NMT1_3"/>
    <property type="match status" value="1"/>
</dbReference>
<dbReference type="PANTHER" id="PTHR42941">
    <property type="entry name" value="SLL1037 PROTEIN"/>
    <property type="match status" value="1"/>
</dbReference>
<keyword evidence="3" id="KW-1185">Reference proteome</keyword>
<dbReference type="PANTHER" id="PTHR42941:SF1">
    <property type="entry name" value="SLL1037 PROTEIN"/>
    <property type="match status" value="1"/>
</dbReference>
<dbReference type="OrthoDB" id="252197at2"/>
<accession>A0A2A2TE50</accession>
<evidence type="ECO:0000256" key="1">
    <source>
        <dbReference type="SAM" id="Phobius"/>
    </source>
</evidence>
<dbReference type="Gene3D" id="3.40.190.10">
    <property type="entry name" value="Periplasmic binding protein-like II"/>
    <property type="match status" value="2"/>
</dbReference>
<dbReference type="Proteomes" id="UP000218238">
    <property type="component" value="Unassembled WGS sequence"/>
</dbReference>
<name>A0A2A2TE50_9CYAN</name>